<dbReference type="Proteomes" id="UP000838749">
    <property type="component" value="Unassembled WGS sequence"/>
</dbReference>
<reference evidence="2" key="1">
    <citation type="submission" date="2021-12" db="EMBL/GenBank/DDBJ databases">
        <authorList>
            <person name="Criscuolo A."/>
        </authorList>
    </citation>
    <scope>NUCLEOTIDE SEQUENCE</scope>
    <source>
        <strain evidence="2">CIP111894</strain>
    </source>
</reference>
<protein>
    <recommendedName>
        <fullName evidence="1">HTH LytTR-type domain-containing protein</fullName>
    </recommendedName>
</protein>
<sequence>MVCITVSRDADATTGIISLPIQDIAFLEYARKIDRVIVHTIDEMYYMTGTLKYWQSALDNSGFNFVMVDRTNVVNMDKIVLLDEVHHVAYFEKDVTNTSKRCTFTNINFEKVQRKYSSVPAYN</sequence>
<gene>
    <name evidence="2" type="ORF">PAECIP111894_00192</name>
</gene>
<evidence type="ECO:0000313" key="2">
    <source>
        <dbReference type="EMBL" id="CAH1054047.1"/>
    </source>
</evidence>
<dbReference type="RefSeq" id="WP_234530067.1">
    <property type="nucleotide sequence ID" value="NZ_CAKMAB010000001.1"/>
</dbReference>
<evidence type="ECO:0000259" key="1">
    <source>
        <dbReference type="Pfam" id="PF04397"/>
    </source>
</evidence>
<organism evidence="2 3">
    <name type="scientific">Paenibacillus pseudetheri</name>
    <dbReference type="NCBI Taxonomy" id="2897682"/>
    <lineage>
        <taxon>Bacteria</taxon>
        <taxon>Bacillati</taxon>
        <taxon>Bacillota</taxon>
        <taxon>Bacilli</taxon>
        <taxon>Bacillales</taxon>
        <taxon>Paenibacillaceae</taxon>
        <taxon>Paenibacillus</taxon>
    </lineage>
</organism>
<dbReference type="InterPro" id="IPR007492">
    <property type="entry name" value="LytTR_DNA-bd_dom"/>
</dbReference>
<keyword evidence="3" id="KW-1185">Reference proteome</keyword>
<evidence type="ECO:0000313" key="3">
    <source>
        <dbReference type="Proteomes" id="UP000838749"/>
    </source>
</evidence>
<feature type="domain" description="HTH LytTR-type" evidence="1">
    <location>
        <begin position="15"/>
        <end position="84"/>
    </location>
</feature>
<accession>A0ABM9B6A6</accession>
<dbReference type="Gene3D" id="2.40.50.1020">
    <property type="entry name" value="LytTr DNA-binding domain"/>
    <property type="match status" value="1"/>
</dbReference>
<proteinExistence type="predicted"/>
<comment type="caution">
    <text evidence="2">The sequence shown here is derived from an EMBL/GenBank/DDBJ whole genome shotgun (WGS) entry which is preliminary data.</text>
</comment>
<dbReference type="EMBL" id="CAKMAB010000001">
    <property type="protein sequence ID" value="CAH1054047.1"/>
    <property type="molecule type" value="Genomic_DNA"/>
</dbReference>
<name>A0ABM9B6A6_9BACL</name>
<dbReference type="Pfam" id="PF04397">
    <property type="entry name" value="LytTR"/>
    <property type="match status" value="1"/>
</dbReference>